<dbReference type="EMBL" id="CAXAMM010017845">
    <property type="protein sequence ID" value="CAK9042206.1"/>
    <property type="molecule type" value="Genomic_DNA"/>
</dbReference>
<dbReference type="Pfam" id="PF03171">
    <property type="entry name" value="2OG-FeII_Oxy"/>
    <property type="match status" value="1"/>
</dbReference>
<dbReference type="InterPro" id="IPR027443">
    <property type="entry name" value="IPNS-like_sf"/>
</dbReference>
<dbReference type="InterPro" id="IPR005123">
    <property type="entry name" value="Oxoglu/Fe-dep_dioxygenase_dom"/>
</dbReference>
<dbReference type="SUPFAM" id="SSF51197">
    <property type="entry name" value="Clavaminate synthase-like"/>
    <property type="match status" value="1"/>
</dbReference>
<comment type="similarity">
    <text evidence="1">Belongs to the iron/ascorbate-dependent oxidoreductase family.</text>
</comment>
<comment type="caution">
    <text evidence="4">The sequence shown here is derived from an EMBL/GenBank/DDBJ whole genome shotgun (WGS) entry which is preliminary data.</text>
</comment>
<reference evidence="4 5" key="1">
    <citation type="submission" date="2024-02" db="EMBL/GenBank/DDBJ databases">
        <authorList>
            <person name="Chen Y."/>
            <person name="Shah S."/>
            <person name="Dougan E. K."/>
            <person name="Thang M."/>
            <person name="Chan C."/>
        </authorList>
    </citation>
    <scope>NUCLEOTIDE SEQUENCE [LARGE SCALE GENOMIC DNA]</scope>
</reference>
<name>A0ABP0LSJ1_9DINO</name>
<dbReference type="PANTHER" id="PTHR47990">
    <property type="entry name" value="2-OXOGLUTARATE (2OG) AND FE(II)-DEPENDENT OXYGENASE SUPERFAMILY PROTEIN-RELATED"/>
    <property type="match status" value="1"/>
</dbReference>
<feature type="non-terminal residue" evidence="4">
    <location>
        <position position="433"/>
    </location>
</feature>
<keyword evidence="5" id="KW-1185">Reference proteome</keyword>
<keyword evidence="1" id="KW-0479">Metal-binding</keyword>
<evidence type="ECO:0000313" key="5">
    <source>
        <dbReference type="Proteomes" id="UP001642464"/>
    </source>
</evidence>
<sequence>GQRLEGSWERRGRQRGVRHREGARDKAWGVTGGEAERQPRRRQGTDQGPREDRMIPKGFPEEEPVGAEVTQGDQALEQEQGGLTVDAAPTDADALAIAAAIEAGVRRESEDEGDFLEADLHAIDMTRNDLGNMRDELMHQMETVGFLVLTNIPDYDEPKYLEACKALHSLPADMKRALYLQKDEPANQNTYRGYQPLKPNDKSHKEFLDMGLPMDMMSEEERQFPLYEPTPWPEGEEFQWIREIHEQTFRAWLDVALKIIGLLAEGLGKPNTFFDSWFQDGSLSTFRSIHYQPRSSGVVDSSELGPEALKLTTPEHADSGFLTFLSTFGYPGLQVYIDGEYKSVKPMSNTLVVNLGDTFARITNYRLKATYHRVLDIGRERYSSPLFLEPKYSARIPKGLLASGRQAADEDMPDDAPLFGDWTIRRFMASYVE</sequence>
<proteinExistence type="inferred from homology"/>
<feature type="region of interest" description="Disordered" evidence="2">
    <location>
        <begin position="1"/>
        <end position="69"/>
    </location>
</feature>
<feature type="domain" description="Fe2OG dioxygenase" evidence="3">
    <location>
        <begin position="281"/>
        <end position="390"/>
    </location>
</feature>
<feature type="compositionally biased region" description="Basic and acidic residues" evidence="2">
    <location>
        <begin position="1"/>
        <end position="11"/>
    </location>
</feature>
<keyword evidence="1" id="KW-0408">Iron</keyword>
<protein>
    <submittedName>
        <fullName evidence="4">2-oxoglutarate-Fe(II) type oxidoreductase (Endocrocin synthesis protein D)</fullName>
    </submittedName>
</protein>
<dbReference type="InterPro" id="IPR050231">
    <property type="entry name" value="Iron_ascorbate_oxido_reductase"/>
</dbReference>
<evidence type="ECO:0000259" key="3">
    <source>
        <dbReference type="PROSITE" id="PS51471"/>
    </source>
</evidence>
<keyword evidence="1" id="KW-0560">Oxidoreductase</keyword>
<accession>A0ABP0LSJ1</accession>
<evidence type="ECO:0000256" key="2">
    <source>
        <dbReference type="SAM" id="MobiDB-lite"/>
    </source>
</evidence>
<gene>
    <name evidence="4" type="ORF">SCF082_LOCUS24317</name>
</gene>
<feature type="non-terminal residue" evidence="4">
    <location>
        <position position="1"/>
    </location>
</feature>
<dbReference type="InterPro" id="IPR044861">
    <property type="entry name" value="IPNS-like_FE2OG_OXY"/>
</dbReference>
<evidence type="ECO:0000256" key="1">
    <source>
        <dbReference type="RuleBase" id="RU003682"/>
    </source>
</evidence>
<dbReference type="Proteomes" id="UP001642464">
    <property type="component" value="Unassembled WGS sequence"/>
</dbReference>
<dbReference type="PROSITE" id="PS51471">
    <property type="entry name" value="FE2OG_OXY"/>
    <property type="match status" value="1"/>
</dbReference>
<organism evidence="4 5">
    <name type="scientific">Durusdinium trenchii</name>
    <dbReference type="NCBI Taxonomy" id="1381693"/>
    <lineage>
        <taxon>Eukaryota</taxon>
        <taxon>Sar</taxon>
        <taxon>Alveolata</taxon>
        <taxon>Dinophyceae</taxon>
        <taxon>Suessiales</taxon>
        <taxon>Symbiodiniaceae</taxon>
        <taxon>Durusdinium</taxon>
    </lineage>
</organism>
<evidence type="ECO:0000313" key="4">
    <source>
        <dbReference type="EMBL" id="CAK9042206.1"/>
    </source>
</evidence>
<dbReference type="PRINTS" id="PR00682">
    <property type="entry name" value="IPNSYNTHASE"/>
</dbReference>
<dbReference type="Gene3D" id="2.60.120.330">
    <property type="entry name" value="B-lactam Antibiotic, Isopenicillin N Synthase, Chain"/>
    <property type="match status" value="1"/>
</dbReference>